<dbReference type="PROSITE" id="PS51034">
    <property type="entry name" value="ZP_2"/>
    <property type="match status" value="1"/>
</dbReference>
<dbReference type="InterPro" id="IPR056953">
    <property type="entry name" value="CUT_N"/>
</dbReference>
<name>A0A6J2XBJ9_SITOR</name>
<keyword evidence="2" id="KW-0472">Membrane</keyword>
<proteinExistence type="predicted"/>
<dbReference type="Pfam" id="PF25057">
    <property type="entry name" value="CUT_N"/>
    <property type="match status" value="1"/>
</dbReference>
<accession>A0A6J2XBJ9</accession>
<evidence type="ECO:0000259" key="4">
    <source>
        <dbReference type="PROSITE" id="PS51034"/>
    </source>
</evidence>
<feature type="compositionally biased region" description="Polar residues" evidence="1">
    <location>
        <begin position="444"/>
        <end position="456"/>
    </location>
</feature>
<dbReference type="PANTHER" id="PTHR46560:SF4">
    <property type="entry name" value="DUSKY"/>
    <property type="match status" value="1"/>
</dbReference>
<feature type="domain" description="ZP" evidence="4">
    <location>
        <begin position="476"/>
        <end position="727"/>
    </location>
</feature>
<feature type="chain" id="PRO_5026724196" evidence="3">
    <location>
        <begin position="32"/>
        <end position="814"/>
    </location>
</feature>
<evidence type="ECO:0000256" key="2">
    <source>
        <dbReference type="SAM" id="Phobius"/>
    </source>
</evidence>
<gene>
    <name evidence="6" type="primary">LOC115876512</name>
</gene>
<dbReference type="GeneID" id="115876512"/>
<dbReference type="Gene3D" id="2.60.40.3210">
    <property type="entry name" value="Zona pellucida, ZP-N domain"/>
    <property type="match status" value="1"/>
</dbReference>
<evidence type="ECO:0000313" key="5">
    <source>
        <dbReference type="Proteomes" id="UP000504635"/>
    </source>
</evidence>
<keyword evidence="2" id="KW-1133">Transmembrane helix</keyword>
<feature type="compositionally biased region" description="Polar residues" evidence="1">
    <location>
        <begin position="325"/>
        <end position="338"/>
    </location>
</feature>
<dbReference type="OrthoDB" id="10068552at2759"/>
<dbReference type="AlphaFoldDB" id="A0A6J2XBJ9"/>
<dbReference type="InterPro" id="IPR001507">
    <property type="entry name" value="ZP_dom"/>
</dbReference>
<dbReference type="PANTHER" id="PTHR46560">
    <property type="entry name" value="CYPHER, ISOFORM B"/>
    <property type="match status" value="1"/>
</dbReference>
<sequence length="814" mass="88557">MELFRNTGSSGMKILIISVTILVTCAIQSDAHSINNRNSTISKRQAANADQMVQNILQWVQNVYTQNSRKIRQGTLRQYLPPANTEKPRPFQPGYPPAGETPQPPFPFPTSPVTGGVTAPEQPQPQPEDGNEVLLPPTRNGFNPPDEPEQHEVPLPTEGPSEGPLTTGPVEQPSETPVVPQEQPRYPSIHPDVPNVPIYTDGPTYPTTESAGIPSDTPSPEEKPAVPGYPNIHPDVPFLTEATEPPSEQPRTTPQAPEEPEGPKEPELPSRLFPEIPETPQKPNVSLVPGGQHESTTEQLYTSPHEDQAGTSTVGPTLHTDALPYTSSNGYTQPSDVSTGYPEAGQSIPQVDLTPSTALPEGTTPRAEQTSPSETKPVETSEYQTEVPVTPEGPALTTSESVTQEGRLKSEEPVSIHAGTTLAPSGFTASTPSETEGELKTTENPEANTIPGNAESSVAADDDSKHPPHIHSLDVICGKEMMTITIEFNREFNGIIYSKGHFSNNECRYVPENSGQTKYTFTVSLNTCGTEFVNAFDTQNQSYLENVLVLQNEAGIQEVWDTVRSVRCLWEGNIKDTLRAAFSIGMLSQEIVTFSGDTAMAKLDVLLGRGPFGEPANGLVKIGEQMTLAVSVSGDPGFDLQVKDCKAIDSDEKNIIALTDEDGCVLKPKVFGAFQKTRETGSTGASIIAYAYFNAFKFPDIMDLTIECNIELCKTDCDMCSKENQQLEPSKRRRRDVSAANASLSDGTIMGKRLQIILPEDINEKTVLELSTKDHVCISTQNFLFSSTVLISLALVSSSFSICLWLRRREKYLP</sequence>
<organism evidence="5 6">
    <name type="scientific">Sitophilus oryzae</name>
    <name type="common">Rice weevil</name>
    <name type="synonym">Curculio oryzae</name>
    <dbReference type="NCBI Taxonomy" id="7048"/>
    <lineage>
        <taxon>Eukaryota</taxon>
        <taxon>Metazoa</taxon>
        <taxon>Ecdysozoa</taxon>
        <taxon>Arthropoda</taxon>
        <taxon>Hexapoda</taxon>
        <taxon>Insecta</taxon>
        <taxon>Pterygota</taxon>
        <taxon>Neoptera</taxon>
        <taxon>Endopterygota</taxon>
        <taxon>Coleoptera</taxon>
        <taxon>Polyphaga</taxon>
        <taxon>Cucujiformia</taxon>
        <taxon>Curculionidae</taxon>
        <taxon>Dryophthorinae</taxon>
        <taxon>Sitophilus</taxon>
    </lineage>
</organism>
<keyword evidence="2" id="KW-0812">Transmembrane</keyword>
<dbReference type="InterPro" id="IPR042235">
    <property type="entry name" value="ZP-C_dom"/>
</dbReference>
<feature type="signal peptide" evidence="3">
    <location>
        <begin position="1"/>
        <end position="31"/>
    </location>
</feature>
<dbReference type="Proteomes" id="UP000504635">
    <property type="component" value="Unplaced"/>
</dbReference>
<dbReference type="KEGG" id="soy:115876512"/>
<feature type="compositionally biased region" description="Polar residues" evidence="1">
    <location>
        <begin position="293"/>
        <end position="302"/>
    </location>
</feature>
<keyword evidence="3" id="KW-0732">Signal</keyword>
<dbReference type="RefSeq" id="XP_030748174.1">
    <property type="nucleotide sequence ID" value="XM_030892314.1"/>
</dbReference>
<feature type="transmembrane region" description="Helical" evidence="2">
    <location>
        <begin position="783"/>
        <end position="806"/>
    </location>
</feature>
<dbReference type="Gene3D" id="2.60.40.4100">
    <property type="entry name" value="Zona pellucida, ZP-C domain"/>
    <property type="match status" value="1"/>
</dbReference>
<feature type="region of interest" description="Disordered" evidence="1">
    <location>
        <begin position="79"/>
        <end position="466"/>
    </location>
</feature>
<dbReference type="SMART" id="SM00241">
    <property type="entry name" value="ZP"/>
    <property type="match status" value="1"/>
</dbReference>
<protein>
    <submittedName>
        <fullName evidence="6">Mucin-6-like isoform X1</fullName>
    </submittedName>
</protein>
<dbReference type="InParanoid" id="A0A6J2XBJ9"/>
<reference evidence="6" key="1">
    <citation type="submission" date="2025-08" db="UniProtKB">
        <authorList>
            <consortium name="RefSeq"/>
        </authorList>
    </citation>
    <scope>IDENTIFICATION</scope>
    <source>
        <tissue evidence="6">Gonads</tissue>
    </source>
</reference>
<evidence type="ECO:0000313" key="6">
    <source>
        <dbReference type="RefSeq" id="XP_030748174.1"/>
    </source>
</evidence>
<feature type="compositionally biased region" description="Polar residues" evidence="1">
    <location>
        <begin position="347"/>
        <end position="357"/>
    </location>
</feature>
<keyword evidence="5" id="KW-1185">Reference proteome</keyword>
<evidence type="ECO:0000256" key="1">
    <source>
        <dbReference type="SAM" id="MobiDB-lite"/>
    </source>
</evidence>
<evidence type="ECO:0000256" key="3">
    <source>
        <dbReference type="SAM" id="SignalP"/>
    </source>
</evidence>